<evidence type="ECO:0000256" key="2">
    <source>
        <dbReference type="ARBA" id="ARBA00022679"/>
    </source>
</evidence>
<organism evidence="4 5">
    <name type="scientific">Shinella pollutisoli</name>
    <dbReference type="NCBI Taxonomy" id="2250594"/>
    <lineage>
        <taxon>Bacteria</taxon>
        <taxon>Pseudomonadati</taxon>
        <taxon>Pseudomonadota</taxon>
        <taxon>Alphaproteobacteria</taxon>
        <taxon>Hyphomicrobiales</taxon>
        <taxon>Rhizobiaceae</taxon>
        <taxon>Shinella</taxon>
    </lineage>
</organism>
<evidence type="ECO:0000313" key="5">
    <source>
        <dbReference type="Proteomes" id="UP001595377"/>
    </source>
</evidence>
<keyword evidence="1 4" id="KW-0489">Methyltransferase</keyword>
<protein>
    <submittedName>
        <fullName evidence="4">Class I SAM-dependent DNA methyltransferase</fullName>
    </submittedName>
</protein>
<dbReference type="InterPro" id="IPR041698">
    <property type="entry name" value="Methyltransf_25"/>
</dbReference>
<name>A0ABV7DFS2_9HYPH</name>
<dbReference type="InterPro" id="IPR029063">
    <property type="entry name" value="SAM-dependent_MTases_sf"/>
</dbReference>
<comment type="caution">
    <text evidence="4">The sequence shown here is derived from an EMBL/GenBank/DDBJ whole genome shotgun (WGS) entry which is preliminary data.</text>
</comment>
<feature type="domain" description="Methyltransferase" evidence="3">
    <location>
        <begin position="45"/>
        <end position="130"/>
    </location>
</feature>
<evidence type="ECO:0000313" key="4">
    <source>
        <dbReference type="EMBL" id="MFC3073088.1"/>
    </source>
</evidence>
<dbReference type="CDD" id="cd02440">
    <property type="entry name" value="AdoMet_MTases"/>
    <property type="match status" value="1"/>
</dbReference>
<dbReference type="GO" id="GO:0032259">
    <property type="term" value="P:methylation"/>
    <property type="evidence" value="ECO:0007669"/>
    <property type="project" value="UniProtKB-KW"/>
</dbReference>
<evidence type="ECO:0000256" key="1">
    <source>
        <dbReference type="ARBA" id="ARBA00022603"/>
    </source>
</evidence>
<dbReference type="PANTHER" id="PTHR43861:SF1">
    <property type="entry name" value="TRANS-ACONITATE 2-METHYLTRANSFERASE"/>
    <property type="match status" value="1"/>
</dbReference>
<sequence length="200" mass="21506">MSEAERIAGLYERHAAAFDRLRGRTLVERPWLDRFAAPLAPGAPVLDLGCGSGEPLAADLIARGLRVTGVDTSGTLIGLCRARHPQATWHVADMRRFAAEETFAGILAWHSFFHLAHDDQRAMFPRFAALADAGAMLMFTSGPSHGVAVGRFEGEPLYHASLDAAEYRALLAENGFAVVDHVAEDPDCGGATVWLARKAG</sequence>
<evidence type="ECO:0000259" key="3">
    <source>
        <dbReference type="Pfam" id="PF13649"/>
    </source>
</evidence>
<dbReference type="Gene3D" id="3.40.50.150">
    <property type="entry name" value="Vaccinia Virus protein VP39"/>
    <property type="match status" value="1"/>
</dbReference>
<gene>
    <name evidence="4" type="ORF">ACFOHH_08245</name>
</gene>
<dbReference type="Proteomes" id="UP001595377">
    <property type="component" value="Unassembled WGS sequence"/>
</dbReference>
<dbReference type="SUPFAM" id="SSF53335">
    <property type="entry name" value="S-adenosyl-L-methionine-dependent methyltransferases"/>
    <property type="match status" value="1"/>
</dbReference>
<reference evidence="5" key="1">
    <citation type="journal article" date="2019" name="Int. J. Syst. Evol. Microbiol.">
        <title>The Global Catalogue of Microorganisms (GCM) 10K type strain sequencing project: providing services to taxonomists for standard genome sequencing and annotation.</title>
        <authorList>
            <consortium name="The Broad Institute Genomics Platform"/>
            <consortium name="The Broad Institute Genome Sequencing Center for Infectious Disease"/>
            <person name="Wu L."/>
            <person name="Ma J."/>
        </authorList>
    </citation>
    <scope>NUCLEOTIDE SEQUENCE [LARGE SCALE GENOMIC DNA]</scope>
    <source>
        <strain evidence="5">KCTC 52677</strain>
    </source>
</reference>
<keyword evidence="5" id="KW-1185">Reference proteome</keyword>
<dbReference type="Pfam" id="PF13649">
    <property type="entry name" value="Methyltransf_25"/>
    <property type="match status" value="1"/>
</dbReference>
<dbReference type="GO" id="GO:0008168">
    <property type="term" value="F:methyltransferase activity"/>
    <property type="evidence" value="ECO:0007669"/>
    <property type="project" value="UniProtKB-KW"/>
</dbReference>
<proteinExistence type="predicted"/>
<accession>A0ABV7DFS2</accession>
<dbReference type="PANTHER" id="PTHR43861">
    <property type="entry name" value="TRANS-ACONITATE 2-METHYLTRANSFERASE-RELATED"/>
    <property type="match status" value="1"/>
</dbReference>
<dbReference type="RefSeq" id="WP_257310782.1">
    <property type="nucleotide sequence ID" value="NZ_JANFDG010000001.1"/>
</dbReference>
<dbReference type="EMBL" id="JBHRSP010000015">
    <property type="protein sequence ID" value="MFC3073088.1"/>
    <property type="molecule type" value="Genomic_DNA"/>
</dbReference>
<keyword evidence="2" id="KW-0808">Transferase</keyword>